<keyword evidence="3 5" id="KW-0732">Signal</keyword>
<comment type="caution">
    <text evidence="7">The sequence shown here is derived from an EMBL/GenBank/DDBJ whole genome shotgun (WGS) entry which is preliminary data.</text>
</comment>
<evidence type="ECO:0000256" key="3">
    <source>
        <dbReference type="ARBA" id="ARBA00022729"/>
    </source>
</evidence>
<evidence type="ECO:0000313" key="7">
    <source>
        <dbReference type="EMBL" id="GAA4628057.1"/>
    </source>
</evidence>
<evidence type="ECO:0000256" key="5">
    <source>
        <dbReference type="SAM" id="SignalP"/>
    </source>
</evidence>
<reference evidence="8" key="1">
    <citation type="journal article" date="2019" name="Int. J. Syst. Evol. Microbiol.">
        <title>The Global Catalogue of Microorganisms (GCM) 10K type strain sequencing project: providing services to taxonomists for standard genome sequencing and annotation.</title>
        <authorList>
            <consortium name="The Broad Institute Genomics Platform"/>
            <consortium name="The Broad Institute Genome Sequencing Center for Infectious Disease"/>
            <person name="Wu L."/>
            <person name="Ma J."/>
        </authorList>
    </citation>
    <scope>NUCLEOTIDE SEQUENCE [LARGE SCALE GENOMIC DNA]</scope>
    <source>
        <strain evidence="8">JCM 17939</strain>
    </source>
</reference>
<sequence>MRLRRIGLGHALALTLLAAAGCGVAGGATPSVSGKDHLVIGVSKDQPGLGFRDGYGAYKGFDVDVARDIAKRLGAKHVTFKPLASGQREGALRAGDVDMVVASYSITQQRKTQVVFGGPYYVAHQDILVRGTDTTVRNVRDLRGKRLCQVAGSVSWQRVTQERKIQAQLVPASTYGQCLDDLTSGTVDAISTDDLILAGFAAQRGNQVRFVNAPFSDEKYGVGLRPGDIGGCEDVNKAITEMYQDGTAATLLKRWFGSTGLNVTTTVPQFEGCG</sequence>
<evidence type="ECO:0000256" key="4">
    <source>
        <dbReference type="RuleBase" id="RU003744"/>
    </source>
</evidence>
<dbReference type="SUPFAM" id="SSF53850">
    <property type="entry name" value="Periplasmic binding protein-like II"/>
    <property type="match status" value="1"/>
</dbReference>
<feature type="chain" id="PRO_5046179013" evidence="5">
    <location>
        <begin position="26"/>
        <end position="274"/>
    </location>
</feature>
<dbReference type="InterPro" id="IPR051455">
    <property type="entry name" value="Bact_solute-bind_prot3"/>
</dbReference>
<proteinExistence type="inferred from homology"/>
<dbReference type="InterPro" id="IPR001638">
    <property type="entry name" value="Solute-binding_3/MltF_N"/>
</dbReference>
<dbReference type="PROSITE" id="PS51257">
    <property type="entry name" value="PROKAR_LIPOPROTEIN"/>
    <property type="match status" value="1"/>
</dbReference>
<feature type="signal peptide" evidence="5">
    <location>
        <begin position="1"/>
        <end position="25"/>
    </location>
</feature>
<dbReference type="Proteomes" id="UP001501442">
    <property type="component" value="Unassembled WGS sequence"/>
</dbReference>
<evidence type="ECO:0000313" key="8">
    <source>
        <dbReference type="Proteomes" id="UP001501442"/>
    </source>
</evidence>
<accession>A0ABP8UBI5</accession>
<dbReference type="InterPro" id="IPR018313">
    <property type="entry name" value="SBP_3_CS"/>
</dbReference>
<dbReference type="CDD" id="cd13690">
    <property type="entry name" value="PBP2_GluB"/>
    <property type="match status" value="1"/>
</dbReference>
<dbReference type="PANTHER" id="PTHR30085">
    <property type="entry name" value="AMINO ACID ABC TRANSPORTER PERMEASE"/>
    <property type="match status" value="1"/>
</dbReference>
<organism evidence="7 8">
    <name type="scientific">Actinoallomurus vinaceus</name>
    <dbReference type="NCBI Taxonomy" id="1080074"/>
    <lineage>
        <taxon>Bacteria</taxon>
        <taxon>Bacillati</taxon>
        <taxon>Actinomycetota</taxon>
        <taxon>Actinomycetes</taxon>
        <taxon>Streptosporangiales</taxon>
        <taxon>Thermomonosporaceae</taxon>
        <taxon>Actinoallomurus</taxon>
    </lineage>
</organism>
<dbReference type="PANTHER" id="PTHR30085:SF6">
    <property type="entry name" value="ABC TRANSPORTER GLUTAMINE-BINDING PROTEIN GLNH"/>
    <property type="match status" value="1"/>
</dbReference>
<evidence type="ECO:0000259" key="6">
    <source>
        <dbReference type="SMART" id="SM00062"/>
    </source>
</evidence>
<feature type="domain" description="Solute-binding protein family 3/N-terminal" evidence="6">
    <location>
        <begin position="37"/>
        <end position="259"/>
    </location>
</feature>
<dbReference type="Gene3D" id="3.40.190.10">
    <property type="entry name" value="Periplasmic binding protein-like II"/>
    <property type="match status" value="2"/>
</dbReference>
<keyword evidence="2" id="KW-0813">Transport</keyword>
<dbReference type="RefSeq" id="WP_345432686.1">
    <property type="nucleotide sequence ID" value="NZ_BAABHK010000005.1"/>
</dbReference>
<evidence type="ECO:0000256" key="1">
    <source>
        <dbReference type="ARBA" id="ARBA00010333"/>
    </source>
</evidence>
<gene>
    <name evidence="7" type="ORF">GCM10023196_042850</name>
</gene>
<evidence type="ECO:0000256" key="2">
    <source>
        <dbReference type="ARBA" id="ARBA00022448"/>
    </source>
</evidence>
<dbReference type="EMBL" id="BAABHK010000005">
    <property type="protein sequence ID" value="GAA4628057.1"/>
    <property type="molecule type" value="Genomic_DNA"/>
</dbReference>
<comment type="similarity">
    <text evidence="1 4">Belongs to the bacterial solute-binding protein 3 family.</text>
</comment>
<dbReference type="PROSITE" id="PS01039">
    <property type="entry name" value="SBP_BACTERIAL_3"/>
    <property type="match status" value="1"/>
</dbReference>
<name>A0ABP8UBI5_9ACTN</name>
<protein>
    <submittedName>
        <fullName evidence="7">Glutamate ABC transporter substrate-binding protein</fullName>
    </submittedName>
</protein>
<dbReference type="SMART" id="SM00062">
    <property type="entry name" value="PBPb"/>
    <property type="match status" value="1"/>
</dbReference>
<keyword evidence="8" id="KW-1185">Reference proteome</keyword>
<dbReference type="Pfam" id="PF00497">
    <property type="entry name" value="SBP_bac_3"/>
    <property type="match status" value="1"/>
</dbReference>